<name>A0A6F9JAU6_CAMFE</name>
<sequence>MIELNKEGEDKYKAFLGEMEEMQEFKNNLKTCKDAVDNGIAKDFSEEGKAVALAMEFYTAHGTNKGFDEVATEINLLYPKNQSPLEAHDVECIADLVAKDMNGDLKENINYKEEMNKADVANKFEFENSDVQSNEAANKQKARKQ</sequence>
<proteinExistence type="predicted"/>
<gene>
    <name evidence="1" type="ORF">GPS25_08510</name>
</gene>
<protein>
    <submittedName>
        <fullName evidence="1">Uncharacterized protein</fullName>
    </submittedName>
</protein>
<reference evidence="1" key="1">
    <citation type="submission" date="2019-12" db="EMBL/GenBank/DDBJ databases">
        <authorList>
            <consortium name="PulseNet: The National Subtyping Network for Foodborne Disease Surveillance"/>
            <person name="Tarr C.L."/>
            <person name="Trees E."/>
            <person name="Katz L.S."/>
            <person name="Carleton-Romer H.A."/>
            <person name="Stroika S."/>
            <person name="Kucerova Z."/>
            <person name="Roache K.F."/>
            <person name="Sabol A.L."/>
            <person name="Besser J."/>
            <person name="Gerner-Smidt P."/>
        </authorList>
    </citation>
    <scope>NUCLEOTIDE SEQUENCE</scope>
    <source>
        <strain evidence="1">PNUSAC014016</strain>
    </source>
</reference>
<dbReference type="AlphaFoldDB" id="A0A6F9JAU6"/>
<dbReference type="EMBL" id="AANITE010000012">
    <property type="protein sequence ID" value="EDO9682718.1"/>
    <property type="molecule type" value="Genomic_DNA"/>
</dbReference>
<comment type="caution">
    <text evidence="1">The sequence shown here is derived from an EMBL/GenBank/DDBJ whole genome shotgun (WGS) entry which is preliminary data.</text>
</comment>
<evidence type="ECO:0000313" key="1">
    <source>
        <dbReference type="EMBL" id="EDO9682718.1"/>
    </source>
</evidence>
<accession>A0A6F9JAU6</accession>
<organism evidence="1">
    <name type="scientific">Campylobacter fetus</name>
    <dbReference type="NCBI Taxonomy" id="196"/>
    <lineage>
        <taxon>Bacteria</taxon>
        <taxon>Pseudomonadati</taxon>
        <taxon>Campylobacterota</taxon>
        <taxon>Epsilonproteobacteria</taxon>
        <taxon>Campylobacterales</taxon>
        <taxon>Campylobacteraceae</taxon>
        <taxon>Campylobacter</taxon>
    </lineage>
</organism>